<evidence type="ECO:0000256" key="1">
    <source>
        <dbReference type="SAM" id="SignalP"/>
    </source>
</evidence>
<dbReference type="Pfam" id="PF01963">
    <property type="entry name" value="TraB_PrgY_gumN"/>
    <property type="match status" value="1"/>
</dbReference>
<accession>A0A1H8KMJ4</accession>
<reference evidence="2 3" key="1">
    <citation type="submission" date="2016-10" db="EMBL/GenBank/DDBJ databases">
        <authorList>
            <person name="de Groot N.N."/>
        </authorList>
    </citation>
    <scope>NUCLEOTIDE SEQUENCE [LARGE SCALE GENOMIC DNA]</scope>
    <source>
        <strain evidence="2 3">DSM 8512</strain>
    </source>
</reference>
<name>A0A1H8KMJ4_9RHOB</name>
<sequence>MRFVSAAIFCLFSLPVAAECVGTNLIAEMPVETQARIDEAVAAVPFHRGNLWRATKDDAEIVLVGTYHFADFRHDAMMQRLAGALDDAALLYVEAGPEQEAQLTEALQNDPELMFDSNGPTLPERLTEDEWQRLSTAIEARGVPAIIASRMRPWYIALLVGISPCMMQRMTEKGDPGGLDRMLTARAEELDIPVRPLEPWDTVFSIFEDLTPDQEEDMIRANLPAAEYADDYAATLTEAYFDADVWRIWEFARFDAYETSGLPHEIVDEQMDLARAMLMDRRNQSWIEPLTTGAFEAAEDGKGIVAGFGALHLPGQQGVLQLLKDDGWELERLDG</sequence>
<dbReference type="Proteomes" id="UP000199054">
    <property type="component" value="Unassembled WGS sequence"/>
</dbReference>
<dbReference type="OrthoDB" id="9806326at2"/>
<dbReference type="InterPro" id="IPR047111">
    <property type="entry name" value="YbaP-like"/>
</dbReference>
<evidence type="ECO:0000313" key="3">
    <source>
        <dbReference type="Proteomes" id="UP000199054"/>
    </source>
</evidence>
<evidence type="ECO:0008006" key="4">
    <source>
        <dbReference type="Google" id="ProtNLM"/>
    </source>
</evidence>
<feature type="chain" id="PRO_5011480242" description="TraB family protein" evidence="1">
    <location>
        <begin position="19"/>
        <end position="335"/>
    </location>
</feature>
<dbReference type="CDD" id="cd14789">
    <property type="entry name" value="Tiki"/>
    <property type="match status" value="1"/>
</dbReference>
<feature type="signal peptide" evidence="1">
    <location>
        <begin position="1"/>
        <end position="18"/>
    </location>
</feature>
<evidence type="ECO:0000313" key="2">
    <source>
        <dbReference type="EMBL" id="SEN94173.1"/>
    </source>
</evidence>
<dbReference type="STRING" id="34002.SAMN04489859_102328"/>
<organism evidence="2 3">
    <name type="scientific">Paracoccus alcaliphilus</name>
    <dbReference type="NCBI Taxonomy" id="34002"/>
    <lineage>
        <taxon>Bacteria</taxon>
        <taxon>Pseudomonadati</taxon>
        <taxon>Pseudomonadota</taxon>
        <taxon>Alphaproteobacteria</taxon>
        <taxon>Rhodobacterales</taxon>
        <taxon>Paracoccaceae</taxon>
        <taxon>Paracoccus</taxon>
    </lineage>
</organism>
<dbReference type="EMBL" id="FODE01000023">
    <property type="protein sequence ID" value="SEN94173.1"/>
    <property type="molecule type" value="Genomic_DNA"/>
</dbReference>
<gene>
    <name evidence="2" type="ORF">SAMN04489859_102328</name>
</gene>
<protein>
    <recommendedName>
        <fullName evidence="4">TraB family protein</fullName>
    </recommendedName>
</protein>
<keyword evidence="3" id="KW-1185">Reference proteome</keyword>
<proteinExistence type="predicted"/>
<keyword evidence="1" id="KW-0732">Signal</keyword>
<dbReference type="AlphaFoldDB" id="A0A1H8KMJ4"/>
<dbReference type="PANTHER" id="PTHR40590:SF1">
    <property type="entry name" value="CYTOPLASMIC PROTEIN"/>
    <property type="match status" value="1"/>
</dbReference>
<dbReference type="InterPro" id="IPR002816">
    <property type="entry name" value="TraB/PrgY/GumN_fam"/>
</dbReference>
<dbReference type="PANTHER" id="PTHR40590">
    <property type="entry name" value="CYTOPLASMIC PROTEIN-RELATED"/>
    <property type="match status" value="1"/>
</dbReference>